<feature type="repeat" description="TPR" evidence="3">
    <location>
        <begin position="259"/>
        <end position="292"/>
    </location>
</feature>
<proteinExistence type="predicted"/>
<accession>A0ABM1B6R6</accession>
<evidence type="ECO:0000313" key="6">
    <source>
        <dbReference type="RefSeq" id="XP_013775928.1"/>
    </source>
</evidence>
<dbReference type="GeneID" id="106460739"/>
<reference evidence="6" key="1">
    <citation type="submission" date="2025-08" db="UniProtKB">
        <authorList>
            <consortium name="RefSeq"/>
        </authorList>
    </citation>
    <scope>IDENTIFICATION</scope>
    <source>
        <tissue evidence="6">Muscle</tissue>
    </source>
</reference>
<evidence type="ECO:0000313" key="5">
    <source>
        <dbReference type="Proteomes" id="UP000694941"/>
    </source>
</evidence>
<dbReference type="PROSITE" id="PS50293">
    <property type="entry name" value="TPR_REGION"/>
    <property type="match status" value="1"/>
</dbReference>
<feature type="repeat" description="TPR" evidence="3">
    <location>
        <begin position="213"/>
        <end position="246"/>
    </location>
</feature>
<dbReference type="InterPro" id="IPR001623">
    <property type="entry name" value="DnaJ_domain"/>
</dbReference>
<dbReference type="Proteomes" id="UP000694941">
    <property type="component" value="Unplaced"/>
</dbReference>
<feature type="repeat" description="TPR" evidence="3">
    <location>
        <begin position="297"/>
        <end position="330"/>
    </location>
</feature>
<gene>
    <name evidence="6" type="primary">LOC106460739</name>
</gene>
<feature type="repeat" description="TPR" evidence="3">
    <location>
        <begin position="31"/>
        <end position="64"/>
    </location>
</feature>
<dbReference type="InterPro" id="IPR013105">
    <property type="entry name" value="TPR_2"/>
</dbReference>
<dbReference type="Pfam" id="PF13414">
    <property type="entry name" value="TPR_11"/>
    <property type="match status" value="1"/>
</dbReference>
<dbReference type="Pfam" id="PF13181">
    <property type="entry name" value="TPR_8"/>
    <property type="match status" value="1"/>
</dbReference>
<evidence type="ECO:0000259" key="4">
    <source>
        <dbReference type="PROSITE" id="PS50076"/>
    </source>
</evidence>
<keyword evidence="5" id="KW-1185">Reference proteome</keyword>
<dbReference type="InterPro" id="IPR019734">
    <property type="entry name" value="TPR_rpt"/>
</dbReference>
<name>A0ABM1B6R6_LIMPO</name>
<dbReference type="Pfam" id="PF13174">
    <property type="entry name" value="TPR_6"/>
    <property type="match status" value="1"/>
</dbReference>
<dbReference type="SMART" id="SM00028">
    <property type="entry name" value="TPR"/>
    <property type="match status" value="6"/>
</dbReference>
<dbReference type="RefSeq" id="XP_013775928.1">
    <property type="nucleotide sequence ID" value="XM_013920474.2"/>
</dbReference>
<dbReference type="Pfam" id="PF00226">
    <property type="entry name" value="DnaJ"/>
    <property type="match status" value="1"/>
</dbReference>
<sequence>MAPNHEDGKSNTETTAFTTSHCEPENLTKLAEIKKEEGNVFYKQKKYREAIELYNSAIELCPDSPVFYGNRAACLMMLGQYQKALSDIQQSLFLDEKYVKGHIREVKCHIVLGDVLSASCTLQRIQDLDPQHPSLSVERKHLEILQFFVEEGNKAYEKKDFRKVIFCMDRALSQASACTRFQLIKAECMVFLRRYQEAQEITSDILHIDALNVDALYVRGMCLYYQDNIDKAFNHFQQVLRLVPDHNKAQEMYKKIKLLRTKKEEGNVFFKEGNYQEAHNIYTEALSIDLSNISTNAKLYFNRATVCAKMARINEAIEDCSKAINLDENYIKAYLRRAKCYMETQMYEEAVRDYETVYAKEKRQEYKQILNHAKFELRKSKRKDYYKILGVSRNAMNDEIKKAYRKKALLCHPDRHTNATEDERKEQERKFKQIGEAYSILSDSSKRNRYDKGFDTGDLGDAGTGGMDPNDIFESFFKSRTSRFHNGFSSFPSGFHYQFG</sequence>
<evidence type="ECO:0000256" key="3">
    <source>
        <dbReference type="PROSITE-ProRule" id="PRU00339"/>
    </source>
</evidence>
<dbReference type="PROSITE" id="PS50005">
    <property type="entry name" value="TPR"/>
    <property type="match status" value="4"/>
</dbReference>
<dbReference type="Gene3D" id="1.10.287.110">
    <property type="entry name" value="DnaJ domain"/>
    <property type="match status" value="1"/>
</dbReference>
<evidence type="ECO:0000256" key="2">
    <source>
        <dbReference type="ARBA" id="ARBA00022803"/>
    </source>
</evidence>
<feature type="domain" description="J" evidence="4">
    <location>
        <begin position="384"/>
        <end position="454"/>
    </location>
</feature>
<protein>
    <submittedName>
        <fullName evidence="6">DnaJ homolog subfamily C member 7-like</fullName>
    </submittedName>
</protein>
<dbReference type="PANTHER" id="PTHR45188:SF2">
    <property type="entry name" value="DNAJ HOMOLOG SUBFAMILY C MEMBER 7"/>
    <property type="match status" value="1"/>
</dbReference>
<keyword evidence="2 3" id="KW-0802">TPR repeat</keyword>
<evidence type="ECO:0000256" key="1">
    <source>
        <dbReference type="ARBA" id="ARBA00022737"/>
    </source>
</evidence>
<dbReference type="PANTHER" id="PTHR45188">
    <property type="entry name" value="DNAJ PROTEIN P58IPK HOMOLOG"/>
    <property type="match status" value="1"/>
</dbReference>
<dbReference type="PROSITE" id="PS50076">
    <property type="entry name" value="DNAJ_2"/>
    <property type="match status" value="1"/>
</dbReference>
<dbReference type="Gene3D" id="1.25.40.10">
    <property type="entry name" value="Tetratricopeptide repeat domain"/>
    <property type="match status" value="1"/>
</dbReference>
<keyword evidence="1" id="KW-0677">Repeat</keyword>
<dbReference type="Pfam" id="PF07719">
    <property type="entry name" value="TPR_2"/>
    <property type="match status" value="1"/>
</dbReference>
<dbReference type="PROSITE" id="PS00636">
    <property type="entry name" value="DNAJ_1"/>
    <property type="match status" value="1"/>
</dbReference>
<dbReference type="InterPro" id="IPR011990">
    <property type="entry name" value="TPR-like_helical_dom_sf"/>
</dbReference>
<dbReference type="InterPro" id="IPR036869">
    <property type="entry name" value="J_dom_sf"/>
</dbReference>
<dbReference type="SUPFAM" id="SSF48452">
    <property type="entry name" value="TPR-like"/>
    <property type="match status" value="1"/>
</dbReference>
<dbReference type="PRINTS" id="PR00625">
    <property type="entry name" value="JDOMAIN"/>
</dbReference>
<dbReference type="InterPro" id="IPR018253">
    <property type="entry name" value="DnaJ_domain_CS"/>
</dbReference>
<dbReference type="SMART" id="SM00271">
    <property type="entry name" value="DnaJ"/>
    <property type="match status" value="1"/>
</dbReference>
<dbReference type="SUPFAM" id="SSF46565">
    <property type="entry name" value="Chaperone J-domain"/>
    <property type="match status" value="1"/>
</dbReference>
<dbReference type="CDD" id="cd06257">
    <property type="entry name" value="DnaJ"/>
    <property type="match status" value="1"/>
</dbReference>
<organism evidence="5 6">
    <name type="scientific">Limulus polyphemus</name>
    <name type="common">Atlantic horseshoe crab</name>
    <dbReference type="NCBI Taxonomy" id="6850"/>
    <lineage>
        <taxon>Eukaryota</taxon>
        <taxon>Metazoa</taxon>
        <taxon>Ecdysozoa</taxon>
        <taxon>Arthropoda</taxon>
        <taxon>Chelicerata</taxon>
        <taxon>Merostomata</taxon>
        <taxon>Xiphosura</taxon>
        <taxon>Limulidae</taxon>
        <taxon>Limulus</taxon>
    </lineage>
</organism>